<dbReference type="InterPro" id="IPR042206">
    <property type="entry name" value="CRISPR-assoc_Cas1_C"/>
</dbReference>
<keyword evidence="7 9" id="KW-0238">DNA-binding</keyword>
<dbReference type="HOGENOM" id="CLU_052779_2_0_2"/>
<organism evidence="10 11">
    <name type="scientific">Archaeoglobus veneficus (strain DSM 11195 / SNP6)</name>
    <dbReference type="NCBI Taxonomy" id="693661"/>
    <lineage>
        <taxon>Archaea</taxon>
        <taxon>Methanobacteriati</taxon>
        <taxon>Methanobacteriota</taxon>
        <taxon>Archaeoglobi</taxon>
        <taxon>Archaeoglobales</taxon>
        <taxon>Archaeoglobaceae</taxon>
        <taxon>Archaeoglobus</taxon>
    </lineage>
</organism>
<comment type="cofactor">
    <cofactor evidence="9">
        <name>Mg(2+)</name>
        <dbReference type="ChEBI" id="CHEBI:18420"/>
    </cofactor>
    <cofactor evidence="9">
        <name>Mn(2+)</name>
        <dbReference type="ChEBI" id="CHEBI:29035"/>
    </cofactor>
</comment>
<dbReference type="GO" id="GO:0016787">
    <property type="term" value="F:hydrolase activity"/>
    <property type="evidence" value="ECO:0007669"/>
    <property type="project" value="UniProtKB-KW"/>
</dbReference>
<proteinExistence type="inferred from homology"/>
<gene>
    <name evidence="9" type="primary">cas1</name>
    <name evidence="10" type="ordered locus">Arcve_0779</name>
</gene>
<feature type="binding site" evidence="9">
    <location>
        <position position="231"/>
    </location>
    <ligand>
        <name>Mn(2+)</name>
        <dbReference type="ChEBI" id="CHEBI:29035"/>
    </ligand>
</feature>
<dbReference type="InterPro" id="IPR002729">
    <property type="entry name" value="CRISPR-assoc_Cas1"/>
</dbReference>
<dbReference type="NCBIfam" id="TIGR03641">
    <property type="entry name" value="cas1_HMARI"/>
    <property type="match status" value="1"/>
</dbReference>
<reference evidence="10 11" key="1">
    <citation type="submission" date="2011-03" db="EMBL/GenBank/DDBJ databases">
        <title>The complete genome of Archaeoglobus veneficus SNP6.</title>
        <authorList>
            <consortium name="US DOE Joint Genome Institute (JGI-PGF)"/>
            <person name="Lucas S."/>
            <person name="Copeland A."/>
            <person name="Lapidus A."/>
            <person name="Bruce D."/>
            <person name="Goodwin L."/>
            <person name="Pitluck S."/>
            <person name="Kyrpides N."/>
            <person name="Mavromatis K."/>
            <person name="Pagani I."/>
            <person name="Ivanova N."/>
            <person name="Mikhailova N."/>
            <person name="Lu M."/>
            <person name="Detter J.C."/>
            <person name="Tapia R."/>
            <person name="Han C."/>
            <person name="Land M."/>
            <person name="Hauser L."/>
            <person name="Markowitz V."/>
            <person name="Cheng J.-F."/>
            <person name="Hugenholtz P."/>
            <person name="Woyke T."/>
            <person name="Wu D."/>
            <person name="Spring S."/>
            <person name="Brambilla E."/>
            <person name="Klenk H.-P."/>
            <person name="Eisen J.A."/>
        </authorList>
    </citation>
    <scope>NUCLEOTIDE SEQUENCE [LARGE SCALE GENOMIC DNA]</scope>
    <source>
        <strain>SNP6</strain>
    </source>
</reference>
<evidence type="ECO:0000256" key="2">
    <source>
        <dbReference type="ARBA" id="ARBA00022723"/>
    </source>
</evidence>
<dbReference type="Pfam" id="PF01867">
    <property type="entry name" value="Cas_Cas1"/>
    <property type="match status" value="1"/>
</dbReference>
<dbReference type="Proteomes" id="UP000008136">
    <property type="component" value="Chromosome"/>
</dbReference>
<keyword evidence="8 9" id="KW-0464">Manganese</keyword>
<evidence type="ECO:0000256" key="1">
    <source>
        <dbReference type="ARBA" id="ARBA00022722"/>
    </source>
</evidence>
<dbReference type="GO" id="GO:0051607">
    <property type="term" value="P:defense response to virus"/>
    <property type="evidence" value="ECO:0007669"/>
    <property type="project" value="UniProtKB-UniRule"/>
</dbReference>
<dbReference type="GO" id="GO:0004520">
    <property type="term" value="F:DNA endonuclease activity"/>
    <property type="evidence" value="ECO:0007669"/>
    <property type="project" value="InterPro"/>
</dbReference>
<comment type="subunit">
    <text evidence="9">Homodimer, forms a heterotetramer with a Cas2 homodimer.</text>
</comment>
<dbReference type="eggNOG" id="arCOG01452">
    <property type="taxonomic scope" value="Archaea"/>
</dbReference>
<comment type="similarity">
    <text evidence="9">Belongs to the CRISPR-associated endonuclease Cas1 family.</text>
</comment>
<evidence type="ECO:0000256" key="5">
    <source>
        <dbReference type="ARBA" id="ARBA00022842"/>
    </source>
</evidence>
<dbReference type="KEGG" id="ave:Arcve_0779"/>
<comment type="function">
    <text evidence="9">CRISPR (clustered regularly interspaced short palindromic repeat), is an adaptive immune system that provides protection against mobile genetic elements (viruses, transposable elements and conjugative plasmids). CRISPR clusters contain spacers, sequences complementary to antecedent mobile elements, and target invading nucleic acids. CRISPR clusters are transcribed and processed into CRISPR RNA (crRNA). Acts as a dsDNA endonuclease. Involved in the integration of spacer DNA into the CRISPR cassette.</text>
</comment>
<dbReference type="GO" id="GO:0046872">
    <property type="term" value="F:metal ion binding"/>
    <property type="evidence" value="ECO:0007669"/>
    <property type="project" value="UniProtKB-UniRule"/>
</dbReference>
<dbReference type="EMBL" id="CP002588">
    <property type="protein sequence ID" value="AEA46795.1"/>
    <property type="molecule type" value="Genomic_DNA"/>
</dbReference>
<sequence length="324" mass="37524">MKKRNYYIVSDGKLRRHENTIYFENEEGKRPIPINSIYAIYALGSLTVTSPALSTLAKEGVCVHFFNRSGFYVGSFYPRETLVSGDVLVRQVEHYIDKEKRLFLAKAFVEGAILNMSRVLAYYKEEDAKKEVDDALQSLLTAETVNEVMGVEANARNAYYSAFDSILRNFEFERRSRRPPHNEVNAMISFGNALLYSTVLSEIYHTQLNPTISYLHEPSERRFSLALDIAEIFKPLIVDRTIFGLVNKGVIKNDDFREELNGVLLSESGKEKFLKAYNDKLNTTIKHRKLNRNVSYQRLIRLECYKLAKHLLGVEKYSPFVMWW</sequence>
<dbReference type="InterPro" id="IPR019858">
    <property type="entry name" value="CRISPR-assoc_Cas1_HMARI/TNEAP"/>
</dbReference>
<dbReference type="GO" id="GO:0003677">
    <property type="term" value="F:DNA binding"/>
    <property type="evidence" value="ECO:0007669"/>
    <property type="project" value="UniProtKB-KW"/>
</dbReference>
<name>F2KRN0_ARCVS</name>
<dbReference type="STRING" id="693661.Arcve_0779"/>
<keyword evidence="2 9" id="KW-0479">Metal-binding</keyword>
<keyword evidence="5 9" id="KW-0460">Magnesium</keyword>
<evidence type="ECO:0000313" key="10">
    <source>
        <dbReference type="EMBL" id="AEA46795.1"/>
    </source>
</evidence>
<dbReference type="EC" id="3.1.-.-" evidence="9"/>
<accession>F2KRN0</accession>
<dbReference type="PANTHER" id="PTHR43219">
    <property type="entry name" value="CRISPR-ASSOCIATED ENDONUCLEASE CAS1"/>
    <property type="match status" value="1"/>
</dbReference>
<keyword evidence="4 9" id="KW-0378">Hydrolase</keyword>
<dbReference type="AlphaFoldDB" id="F2KRN0"/>
<dbReference type="Gene3D" id="1.20.120.920">
    <property type="entry name" value="CRISPR-associated endonuclease Cas1, C-terminal domain"/>
    <property type="match status" value="1"/>
</dbReference>
<keyword evidence="11" id="KW-1185">Reference proteome</keyword>
<dbReference type="OrthoDB" id="2216at2157"/>
<evidence type="ECO:0000313" key="11">
    <source>
        <dbReference type="Proteomes" id="UP000008136"/>
    </source>
</evidence>
<dbReference type="Gene3D" id="3.100.10.20">
    <property type="entry name" value="CRISPR-associated endonuclease Cas1, N-terminal domain"/>
    <property type="match status" value="1"/>
</dbReference>
<keyword evidence="6 9" id="KW-0051">Antiviral defense</keyword>
<dbReference type="RefSeq" id="WP_013683467.1">
    <property type="nucleotide sequence ID" value="NC_015320.1"/>
</dbReference>
<dbReference type="NCBIfam" id="TIGR00287">
    <property type="entry name" value="cas1"/>
    <property type="match status" value="1"/>
</dbReference>
<evidence type="ECO:0000256" key="8">
    <source>
        <dbReference type="ARBA" id="ARBA00023211"/>
    </source>
</evidence>
<dbReference type="PANTHER" id="PTHR43219:SF2">
    <property type="entry name" value="CRISPR-ASSOCIATED ENDONUCLEASE CAS1"/>
    <property type="match status" value="1"/>
</dbReference>
<evidence type="ECO:0000256" key="9">
    <source>
        <dbReference type="HAMAP-Rule" id="MF_01470"/>
    </source>
</evidence>
<evidence type="ECO:0000256" key="4">
    <source>
        <dbReference type="ARBA" id="ARBA00022801"/>
    </source>
</evidence>
<feature type="binding site" evidence="9">
    <location>
        <position position="152"/>
    </location>
    <ligand>
        <name>Mn(2+)</name>
        <dbReference type="ChEBI" id="CHEBI:29035"/>
    </ligand>
</feature>
<evidence type="ECO:0000256" key="7">
    <source>
        <dbReference type="ARBA" id="ARBA00023125"/>
    </source>
</evidence>
<protein>
    <recommendedName>
        <fullName evidence="9">CRISPR-associated endonuclease Cas1</fullName>
        <ecNumber evidence="9">3.1.-.-</ecNumber>
    </recommendedName>
</protein>
<dbReference type="InterPro" id="IPR042211">
    <property type="entry name" value="CRISPR-assoc_Cas1_N"/>
</dbReference>
<dbReference type="CDD" id="cd09722">
    <property type="entry name" value="Cas1_I-B"/>
    <property type="match status" value="1"/>
</dbReference>
<keyword evidence="3 9" id="KW-0255">Endonuclease</keyword>
<dbReference type="HAMAP" id="MF_01470">
    <property type="entry name" value="Cas1"/>
    <property type="match status" value="1"/>
</dbReference>
<dbReference type="GO" id="GO:0043571">
    <property type="term" value="P:maintenance of CRISPR repeat elements"/>
    <property type="evidence" value="ECO:0007669"/>
    <property type="project" value="UniProtKB-UniRule"/>
</dbReference>
<dbReference type="GeneID" id="10393882"/>
<feature type="binding site" evidence="9">
    <location>
        <position position="216"/>
    </location>
    <ligand>
        <name>Mn(2+)</name>
        <dbReference type="ChEBI" id="CHEBI:29035"/>
    </ligand>
</feature>
<keyword evidence="1 9" id="KW-0540">Nuclease</keyword>
<evidence type="ECO:0000256" key="3">
    <source>
        <dbReference type="ARBA" id="ARBA00022759"/>
    </source>
</evidence>
<evidence type="ECO:0000256" key="6">
    <source>
        <dbReference type="ARBA" id="ARBA00023118"/>
    </source>
</evidence>